<feature type="compositionally biased region" description="Polar residues" evidence="4">
    <location>
        <begin position="165"/>
        <end position="180"/>
    </location>
</feature>
<gene>
    <name evidence="7" type="primary">LOC108989487</name>
</gene>
<keyword evidence="6" id="KW-1185">Reference proteome</keyword>
<organism evidence="6 7">
    <name type="scientific">Juglans regia</name>
    <name type="common">English walnut</name>
    <dbReference type="NCBI Taxonomy" id="51240"/>
    <lineage>
        <taxon>Eukaryota</taxon>
        <taxon>Viridiplantae</taxon>
        <taxon>Streptophyta</taxon>
        <taxon>Embryophyta</taxon>
        <taxon>Tracheophyta</taxon>
        <taxon>Spermatophyta</taxon>
        <taxon>Magnoliopsida</taxon>
        <taxon>eudicotyledons</taxon>
        <taxon>Gunneridae</taxon>
        <taxon>Pentapetalae</taxon>
        <taxon>rosids</taxon>
        <taxon>fabids</taxon>
        <taxon>Fagales</taxon>
        <taxon>Juglandaceae</taxon>
        <taxon>Juglans</taxon>
    </lineage>
</organism>
<dbReference type="InterPro" id="IPR044522">
    <property type="entry name" value="TSO1-like"/>
</dbReference>
<protein>
    <submittedName>
        <fullName evidence="7">Protein tesmin/TSO1-like CXC 2 isoform X1</fullName>
    </submittedName>
</protein>
<proteinExistence type="inferred from homology"/>
<comment type="subcellular location">
    <subcellularLocation>
        <location evidence="1">Nucleus</location>
    </subcellularLocation>
</comment>
<evidence type="ECO:0000256" key="4">
    <source>
        <dbReference type="SAM" id="MobiDB-lite"/>
    </source>
</evidence>
<dbReference type="PROSITE" id="PS51634">
    <property type="entry name" value="CRC"/>
    <property type="match status" value="1"/>
</dbReference>
<feature type="domain" description="CRC" evidence="5">
    <location>
        <begin position="587"/>
        <end position="712"/>
    </location>
</feature>
<evidence type="ECO:0000259" key="5">
    <source>
        <dbReference type="PROSITE" id="PS51634"/>
    </source>
</evidence>
<feature type="region of interest" description="Disordered" evidence="4">
    <location>
        <begin position="785"/>
        <end position="850"/>
    </location>
</feature>
<dbReference type="KEGG" id="jre:108989487"/>
<dbReference type="InterPro" id="IPR005172">
    <property type="entry name" value="CRC"/>
</dbReference>
<dbReference type="FunCoup" id="A0A2I4EGX5">
    <property type="interactions" value="3672"/>
</dbReference>
<feature type="region of interest" description="Disordered" evidence="4">
    <location>
        <begin position="741"/>
        <end position="768"/>
    </location>
</feature>
<feature type="region of interest" description="Disordered" evidence="4">
    <location>
        <begin position="64"/>
        <end position="91"/>
    </location>
</feature>
<dbReference type="PANTHER" id="PTHR46159">
    <property type="entry name" value="PROTEIN TESMIN/TSO1-LIKE CXC 2"/>
    <property type="match status" value="1"/>
</dbReference>
<feature type="region of interest" description="Disordered" evidence="4">
    <location>
        <begin position="357"/>
        <end position="376"/>
    </location>
</feature>
<feature type="compositionally biased region" description="Polar residues" evidence="4">
    <location>
        <begin position="742"/>
        <end position="753"/>
    </location>
</feature>
<feature type="region of interest" description="Disordered" evidence="4">
    <location>
        <begin position="517"/>
        <end position="550"/>
    </location>
</feature>
<dbReference type="OrthoDB" id="6283463at2759"/>
<dbReference type="Proteomes" id="UP000235220">
    <property type="component" value="Chromosome 7"/>
</dbReference>
<feature type="compositionally biased region" description="Basic and acidic residues" evidence="4">
    <location>
        <begin position="64"/>
        <end position="76"/>
    </location>
</feature>
<feature type="compositionally biased region" description="Polar residues" evidence="4">
    <location>
        <begin position="800"/>
        <end position="815"/>
    </location>
</feature>
<sequence>MPINNIIEELWELCVGVWGWVFGGGRVRVIPTRKSTPTPAFPLLLESHLLESHCGRRKVTESIERPGHREREREGEVCGGASSLDMDTPERNQIGTPISKFEDSPVFNYINSLSPIKPVKSIHITQTFNPLNFASLPSVFTSPHVNSHKESRFLKRHNCLDPSKPESSSGNGNKIGTNEGTGVDAAQLHDNSAELQENFDSEVSLKVASAQPSSEHSKFVIELPCTLKYDCGSPECGVTLSCDFEIGCMSELVSKSASLIQYGQEASGNGSSEGEVHLSEMCRIGQKKEGMECDWESLISDATDLLIFNSPNNSEAFKGSIQKSTDPRIRFSTSLMSELHQNDIKNLQTMQIVDPIGSGEQYETDNPSAETGEGNELQEIEQTQDNAAESNLSKGMSSHMREQVESEVAECIPYASKAVSNLHRGMRRRCLDFEMAGARRKALGDASNFSSSMLYEKINCYDKQLVAIKPSGDSSRCILPGIGLHLNALATTSKDQKNVKHESLSSGIQLYLPSSTASLHSPTNSQEPLHKSLTSVSAERDTDLAENGVSHVEDASQASAYLVSEELNQNSPKKKRRRLEHAGESESCKRCNCKKSKCLKLYCECFAAGVYCIEPCSCQECFNKPIHEDTVLATRKQIESRNPLAFAPKVIRSSESVTEIGDESSKTPASARHKRGCNCKKSNCLKKYCECYQGGVGCSISCRCEGCKNAFGRKDGCAPIGTEADIEEETDACEMEKAIQKSDIQNNEEQNPATTLPTTPLRLSSQKLGKPNILRSLPKLGRRFQTVPEDEMPEILCGDSSPSTGIKSASPNSKRVSPPHGDFGSSPSRRSGRKLILQSIPSFPSLTPKH</sequence>
<dbReference type="AlphaFoldDB" id="A0A2I4EGX5"/>
<dbReference type="GeneID" id="108989487"/>
<feature type="compositionally biased region" description="Polar residues" evidence="4">
    <location>
        <begin position="517"/>
        <end position="537"/>
    </location>
</feature>
<dbReference type="Pfam" id="PF03638">
    <property type="entry name" value="TCR"/>
    <property type="match status" value="2"/>
</dbReference>
<evidence type="ECO:0000256" key="2">
    <source>
        <dbReference type="ARBA" id="ARBA00007267"/>
    </source>
</evidence>
<accession>A0A2I4EGX5</accession>
<dbReference type="GO" id="GO:0003700">
    <property type="term" value="F:DNA-binding transcription factor activity"/>
    <property type="evidence" value="ECO:0007669"/>
    <property type="project" value="InterPro"/>
</dbReference>
<feature type="region of interest" description="Disordered" evidence="4">
    <location>
        <begin position="158"/>
        <end position="183"/>
    </location>
</feature>
<dbReference type="PANTHER" id="PTHR46159:SF12">
    <property type="entry name" value="PROTEIN TESMIN_TSO1-LIKE CXC 3-RELATED"/>
    <property type="match status" value="1"/>
</dbReference>
<evidence type="ECO:0000313" key="7">
    <source>
        <dbReference type="RefSeq" id="XP_018818656.2"/>
    </source>
</evidence>
<dbReference type="InParanoid" id="A0A2I4EGX5"/>
<dbReference type="GO" id="GO:0005634">
    <property type="term" value="C:nucleus"/>
    <property type="evidence" value="ECO:0007669"/>
    <property type="project" value="UniProtKB-SubCell"/>
</dbReference>
<dbReference type="RefSeq" id="XP_018818656.2">
    <property type="nucleotide sequence ID" value="XM_018963111.2"/>
</dbReference>
<dbReference type="InterPro" id="IPR033467">
    <property type="entry name" value="Tesmin/TSO1-like_CXC"/>
</dbReference>
<keyword evidence="3" id="KW-0539">Nucleus</keyword>
<evidence type="ECO:0000256" key="3">
    <source>
        <dbReference type="ARBA" id="ARBA00023242"/>
    </source>
</evidence>
<dbReference type="SMART" id="SM01114">
    <property type="entry name" value="CXC"/>
    <property type="match status" value="2"/>
</dbReference>
<reference evidence="7" key="1">
    <citation type="submission" date="2025-08" db="UniProtKB">
        <authorList>
            <consortium name="RefSeq"/>
        </authorList>
    </citation>
    <scope>IDENTIFICATION</scope>
    <source>
        <tissue evidence="7">Leaves</tissue>
    </source>
</reference>
<evidence type="ECO:0000256" key="1">
    <source>
        <dbReference type="ARBA" id="ARBA00004123"/>
    </source>
</evidence>
<evidence type="ECO:0000313" key="6">
    <source>
        <dbReference type="Proteomes" id="UP000235220"/>
    </source>
</evidence>
<name>A0A2I4EGX5_JUGRE</name>
<comment type="similarity">
    <text evidence="2">Belongs to the lin-54 family.</text>
</comment>
<feature type="compositionally biased region" description="Polar residues" evidence="4">
    <location>
        <begin position="839"/>
        <end position="850"/>
    </location>
</feature>